<comment type="caution">
    <text evidence="6">Lacks conserved residue(s) required for the propagation of feature annotation.</text>
</comment>
<keyword evidence="5 6" id="KW-0234">DNA repair</keyword>
<dbReference type="RefSeq" id="WP_126044663.1">
    <property type="nucleotide sequence ID" value="NZ_RXFM01000031.1"/>
</dbReference>
<evidence type="ECO:0000256" key="4">
    <source>
        <dbReference type="ARBA" id="ARBA00023172"/>
    </source>
</evidence>
<name>A0A3R9ZN47_9RICK</name>
<comment type="function">
    <text evidence="6">The RuvA-RuvB-RuvC complex processes Holliday junction (HJ) DNA during genetic recombination and DNA repair, while the RuvA-RuvB complex plays an important role in the rescue of blocked DNA replication forks via replication fork reversal (RFR). RuvA specifically binds to HJ cruciform DNA, conferring on it an open structure. The RuvB hexamer acts as an ATP-dependent pump, pulling dsDNA into and through the RuvAB complex. HJ branch migration allows RuvC to scan DNA until it finds its consensus sequence, where it cleaves and resolves the cruciform DNA.</text>
</comment>
<dbReference type="GO" id="GO:0005737">
    <property type="term" value="C:cytoplasm"/>
    <property type="evidence" value="ECO:0007669"/>
    <property type="project" value="UniProtKB-SubCell"/>
</dbReference>
<evidence type="ECO:0000256" key="1">
    <source>
        <dbReference type="ARBA" id="ARBA00022490"/>
    </source>
</evidence>
<evidence type="ECO:0000256" key="2">
    <source>
        <dbReference type="ARBA" id="ARBA00022763"/>
    </source>
</evidence>
<dbReference type="SUPFAM" id="SSF50249">
    <property type="entry name" value="Nucleic acid-binding proteins"/>
    <property type="match status" value="1"/>
</dbReference>
<dbReference type="InterPro" id="IPR010994">
    <property type="entry name" value="RuvA_2-like"/>
</dbReference>
<evidence type="ECO:0000256" key="5">
    <source>
        <dbReference type="ARBA" id="ARBA00023204"/>
    </source>
</evidence>
<evidence type="ECO:0000313" key="8">
    <source>
        <dbReference type="EMBL" id="RST67797.1"/>
    </source>
</evidence>
<dbReference type="GO" id="GO:0048476">
    <property type="term" value="C:Holliday junction resolvase complex"/>
    <property type="evidence" value="ECO:0007669"/>
    <property type="project" value="UniProtKB-UniRule"/>
</dbReference>
<comment type="subcellular location">
    <subcellularLocation>
        <location evidence="6">Cytoplasm</location>
    </subcellularLocation>
</comment>
<comment type="domain">
    <text evidence="6">Has three domains with a flexible linker between the domains II and III and assumes an 'L' shape. Domain III is highly mobile and contacts RuvB.</text>
</comment>
<dbReference type="Gene3D" id="2.40.50.140">
    <property type="entry name" value="Nucleic acid-binding proteins"/>
    <property type="match status" value="1"/>
</dbReference>
<evidence type="ECO:0000256" key="3">
    <source>
        <dbReference type="ARBA" id="ARBA00023125"/>
    </source>
</evidence>
<dbReference type="GO" id="GO:0006310">
    <property type="term" value="P:DNA recombination"/>
    <property type="evidence" value="ECO:0007669"/>
    <property type="project" value="UniProtKB-UniRule"/>
</dbReference>
<accession>A0A3R9ZN47</accession>
<feature type="domain" description="Helix-hairpin-helix DNA-binding motif class 1" evidence="7">
    <location>
        <begin position="72"/>
        <end position="91"/>
    </location>
</feature>
<keyword evidence="9" id="KW-1185">Reference proteome</keyword>
<dbReference type="NCBIfam" id="TIGR00084">
    <property type="entry name" value="ruvA"/>
    <property type="match status" value="1"/>
</dbReference>
<feature type="domain" description="Helix-hairpin-helix DNA-binding motif class 1" evidence="7">
    <location>
        <begin position="107"/>
        <end position="126"/>
    </location>
</feature>
<keyword evidence="2 6" id="KW-0227">DNA damage</keyword>
<evidence type="ECO:0000256" key="6">
    <source>
        <dbReference type="HAMAP-Rule" id="MF_00031"/>
    </source>
</evidence>
<dbReference type="Pfam" id="PF07499">
    <property type="entry name" value="RuvA_C"/>
    <property type="match status" value="1"/>
</dbReference>
<dbReference type="InterPro" id="IPR036267">
    <property type="entry name" value="RuvA_C_sf"/>
</dbReference>
<dbReference type="Gene3D" id="1.10.8.10">
    <property type="entry name" value="DNA helicase RuvA subunit, C-terminal domain"/>
    <property type="match status" value="1"/>
</dbReference>
<keyword evidence="3 6" id="KW-0238">DNA-binding</keyword>
<evidence type="ECO:0000259" key="7">
    <source>
        <dbReference type="SMART" id="SM00278"/>
    </source>
</evidence>
<evidence type="ECO:0000313" key="9">
    <source>
        <dbReference type="Proteomes" id="UP000279470"/>
    </source>
</evidence>
<dbReference type="InterPro" id="IPR000085">
    <property type="entry name" value="RuvA"/>
</dbReference>
<dbReference type="SMART" id="SM00278">
    <property type="entry name" value="HhH1"/>
    <property type="match status" value="2"/>
</dbReference>
<dbReference type="InterPro" id="IPR012340">
    <property type="entry name" value="NA-bd_OB-fold"/>
</dbReference>
<dbReference type="InterPro" id="IPR013849">
    <property type="entry name" value="DNA_helicase_Holl-junc_RuvA_I"/>
</dbReference>
<dbReference type="EMBL" id="RXFM01000031">
    <property type="protein sequence ID" value="RST67797.1"/>
    <property type="molecule type" value="Genomic_DNA"/>
</dbReference>
<reference evidence="9" key="1">
    <citation type="submission" date="2018-11" db="EMBL/GenBank/DDBJ databases">
        <title>Phylogenetic, genomic, and biogeographic characterization of a novel and ubiquitous marine invertebrate-associated Rickettsiales parasite, Candidatus Marinoinvertebrata rohwerii, gen. nov., sp. nov.</title>
        <authorList>
            <person name="Klinges J.G."/>
            <person name="Rosales S.M."/>
            <person name="Mcminds R."/>
            <person name="Shaver E.C."/>
            <person name="Shantz A."/>
            <person name="Peters E.C."/>
            <person name="Burkepile D.E."/>
            <person name="Silliman B.R."/>
            <person name="Vega Thurber R.L."/>
        </authorList>
    </citation>
    <scope>NUCLEOTIDE SEQUENCE [LARGE SCALE GENOMIC DNA]</scope>
    <source>
        <strain evidence="9">a_cerv_44</strain>
    </source>
</reference>
<dbReference type="GO" id="GO:0006281">
    <property type="term" value="P:DNA repair"/>
    <property type="evidence" value="ECO:0007669"/>
    <property type="project" value="UniProtKB-UniRule"/>
</dbReference>
<dbReference type="SUPFAM" id="SSF47781">
    <property type="entry name" value="RuvA domain 2-like"/>
    <property type="match status" value="1"/>
</dbReference>
<comment type="similarity">
    <text evidence="6">Belongs to the RuvA family.</text>
</comment>
<protein>
    <recommendedName>
        <fullName evidence="6">Holliday junction branch migration complex subunit RuvA</fullName>
    </recommendedName>
</protein>
<dbReference type="GO" id="GO:0009378">
    <property type="term" value="F:four-way junction helicase activity"/>
    <property type="evidence" value="ECO:0007669"/>
    <property type="project" value="InterPro"/>
</dbReference>
<dbReference type="AlphaFoldDB" id="A0A3R9ZN47"/>
<gene>
    <name evidence="6 8" type="primary">ruvA</name>
    <name evidence="8" type="ORF">EIC27_02970</name>
</gene>
<dbReference type="GO" id="GO:0009379">
    <property type="term" value="C:Holliday junction helicase complex"/>
    <property type="evidence" value="ECO:0007669"/>
    <property type="project" value="InterPro"/>
</dbReference>
<dbReference type="Pfam" id="PF01330">
    <property type="entry name" value="RuvA_N"/>
    <property type="match status" value="1"/>
</dbReference>
<dbReference type="InterPro" id="IPR011114">
    <property type="entry name" value="RuvA_C"/>
</dbReference>
<sequence>MIGKLFGEICDISSDHIIVNVNGVGYIVFCSGRIISRYNIGDRIELITQTIVKETDISIFGFVNSIDKEFFNHLLTIQGVGAKLAQTIIGSLDVNEIIQSVQINDDTKFTKISGVGPKLAARLVNELKSKRFISKLQNIKMKQEINISDNNQSQIILDATSALSNLGYAETQINSAINQIISDKADLDNLKLDILIKDCIKLLSS</sequence>
<dbReference type="Gene3D" id="1.10.150.20">
    <property type="entry name" value="5' to 3' exonuclease, C-terminal subdomain"/>
    <property type="match status" value="1"/>
</dbReference>
<dbReference type="InterPro" id="IPR003583">
    <property type="entry name" value="Hlx-hairpin-Hlx_DNA-bd_motif"/>
</dbReference>
<dbReference type="CDD" id="cd14332">
    <property type="entry name" value="UBA_RuvA_C"/>
    <property type="match status" value="1"/>
</dbReference>
<dbReference type="Pfam" id="PF14520">
    <property type="entry name" value="HHH_5"/>
    <property type="match status" value="1"/>
</dbReference>
<comment type="caution">
    <text evidence="8">The sequence shown here is derived from an EMBL/GenBank/DDBJ whole genome shotgun (WGS) entry which is preliminary data.</text>
</comment>
<dbReference type="Proteomes" id="UP000279470">
    <property type="component" value="Unassembled WGS sequence"/>
</dbReference>
<dbReference type="OrthoDB" id="5293449at2"/>
<dbReference type="HAMAP" id="MF_00031">
    <property type="entry name" value="DNA_HJ_migration_RuvA"/>
    <property type="match status" value="1"/>
</dbReference>
<feature type="region of interest" description="Domain III" evidence="6">
    <location>
        <begin position="151"/>
        <end position="205"/>
    </location>
</feature>
<dbReference type="SUPFAM" id="SSF46929">
    <property type="entry name" value="DNA helicase RuvA subunit, C-terminal domain"/>
    <property type="match status" value="1"/>
</dbReference>
<proteinExistence type="inferred from homology"/>
<organism evidence="8 9">
    <name type="scientific">Candidatus Aquarickettsia rohweri</name>
    <dbReference type="NCBI Taxonomy" id="2602574"/>
    <lineage>
        <taxon>Bacteria</taxon>
        <taxon>Pseudomonadati</taxon>
        <taxon>Pseudomonadota</taxon>
        <taxon>Alphaproteobacteria</taxon>
        <taxon>Rickettsiales</taxon>
        <taxon>Candidatus Midichloriaceae</taxon>
        <taxon>Candidatus Aquarickettsia</taxon>
    </lineage>
</organism>
<keyword evidence="1 6" id="KW-0963">Cytoplasm</keyword>
<keyword evidence="4 6" id="KW-0233">DNA recombination</keyword>
<comment type="subunit">
    <text evidence="6">Homotetramer. Forms an RuvA(8)-RuvB(12)-Holliday junction (HJ) complex. HJ DNA is sandwiched between 2 RuvA tetramers; dsDNA enters through RuvA and exits via RuvB. An RuvB hexamer assembles on each DNA strand where it exits the tetramer. Each RuvB hexamer is contacted by two RuvA subunits (via domain III) on 2 adjacent RuvB subunits; this complex drives branch migration. In the full resolvosome a probable DNA-RuvA(4)-RuvB(12)-RuvC(2) complex forms which resolves the HJ.</text>
</comment>
<dbReference type="GO" id="GO:0000400">
    <property type="term" value="F:four-way junction DNA binding"/>
    <property type="evidence" value="ECO:0007669"/>
    <property type="project" value="UniProtKB-UniRule"/>
</dbReference>
<dbReference type="GO" id="GO:0005524">
    <property type="term" value="F:ATP binding"/>
    <property type="evidence" value="ECO:0007669"/>
    <property type="project" value="InterPro"/>
</dbReference>